<dbReference type="AlphaFoldDB" id="X1Q3Y4"/>
<name>X1Q3Y4_9ZZZZ</name>
<evidence type="ECO:0000313" key="2">
    <source>
        <dbReference type="EMBL" id="GAI63227.1"/>
    </source>
</evidence>
<feature type="compositionally biased region" description="Basic and acidic residues" evidence="1">
    <location>
        <begin position="19"/>
        <end position="30"/>
    </location>
</feature>
<proteinExistence type="predicted"/>
<protein>
    <submittedName>
        <fullName evidence="2">Uncharacterized protein</fullName>
    </submittedName>
</protein>
<organism evidence="2">
    <name type="scientific">marine sediment metagenome</name>
    <dbReference type="NCBI Taxonomy" id="412755"/>
    <lineage>
        <taxon>unclassified sequences</taxon>
        <taxon>metagenomes</taxon>
        <taxon>ecological metagenomes</taxon>
    </lineage>
</organism>
<sequence length="61" mass="6596">MTDSVPLSGKAPEPPPGKETGKKDERKETSEAVPSQADLFKAEGKEELNRINEQAAMSLLN</sequence>
<reference evidence="2" key="1">
    <citation type="journal article" date="2014" name="Front. Microbiol.">
        <title>High frequency of phylogenetically diverse reductive dehalogenase-homologous genes in deep subseafloor sedimentary metagenomes.</title>
        <authorList>
            <person name="Kawai M."/>
            <person name="Futagami T."/>
            <person name="Toyoda A."/>
            <person name="Takaki Y."/>
            <person name="Nishi S."/>
            <person name="Hori S."/>
            <person name="Arai W."/>
            <person name="Tsubouchi T."/>
            <person name="Morono Y."/>
            <person name="Uchiyama I."/>
            <person name="Ito T."/>
            <person name="Fujiyama A."/>
            <person name="Inagaki F."/>
            <person name="Takami H."/>
        </authorList>
    </citation>
    <scope>NUCLEOTIDE SEQUENCE</scope>
    <source>
        <strain evidence="2">Expedition CK06-06</strain>
    </source>
</reference>
<accession>X1Q3Y4</accession>
<evidence type="ECO:0000256" key="1">
    <source>
        <dbReference type="SAM" id="MobiDB-lite"/>
    </source>
</evidence>
<feature type="region of interest" description="Disordered" evidence="1">
    <location>
        <begin position="1"/>
        <end position="46"/>
    </location>
</feature>
<gene>
    <name evidence="2" type="ORF">S12H4_10416</name>
</gene>
<comment type="caution">
    <text evidence="2">The sequence shown here is derived from an EMBL/GenBank/DDBJ whole genome shotgun (WGS) entry which is preliminary data.</text>
</comment>
<dbReference type="EMBL" id="BARW01004451">
    <property type="protein sequence ID" value="GAI63227.1"/>
    <property type="molecule type" value="Genomic_DNA"/>
</dbReference>